<evidence type="ECO:0000313" key="3">
    <source>
        <dbReference type="Proteomes" id="UP000184383"/>
    </source>
</evidence>
<dbReference type="EMBL" id="KV878218">
    <property type="protein sequence ID" value="OJJ29829.1"/>
    <property type="molecule type" value="Genomic_DNA"/>
</dbReference>
<dbReference type="InterPro" id="IPR025659">
    <property type="entry name" value="Tubby-like_C"/>
</dbReference>
<evidence type="ECO:0000256" key="1">
    <source>
        <dbReference type="ARBA" id="ARBA00005437"/>
    </source>
</evidence>
<dbReference type="Proteomes" id="UP000184383">
    <property type="component" value="Unassembled WGS sequence"/>
</dbReference>
<proteinExistence type="inferred from homology"/>
<dbReference type="Gene3D" id="2.40.160.200">
    <property type="entry name" value="LURP1-related"/>
    <property type="match status" value="1"/>
</dbReference>
<dbReference type="SUPFAM" id="SSF54518">
    <property type="entry name" value="Tubby C-terminal domain-like"/>
    <property type="match status" value="1"/>
</dbReference>
<dbReference type="VEuPathDB" id="FungiDB:ASPWEDRAFT_46588"/>
<organism evidence="2 3">
    <name type="scientific">Aspergillus wentii DTO 134E9</name>
    <dbReference type="NCBI Taxonomy" id="1073089"/>
    <lineage>
        <taxon>Eukaryota</taxon>
        <taxon>Fungi</taxon>
        <taxon>Dikarya</taxon>
        <taxon>Ascomycota</taxon>
        <taxon>Pezizomycotina</taxon>
        <taxon>Eurotiomycetes</taxon>
        <taxon>Eurotiomycetidae</taxon>
        <taxon>Eurotiales</taxon>
        <taxon>Aspergillaceae</taxon>
        <taxon>Aspergillus</taxon>
        <taxon>Aspergillus subgen. Cremei</taxon>
    </lineage>
</organism>
<name>A0A1L9R4I2_ASPWE</name>
<reference evidence="3" key="1">
    <citation type="journal article" date="2017" name="Genome Biol.">
        <title>Comparative genomics reveals high biological diversity and specific adaptations in the industrially and medically important fungal genus Aspergillus.</title>
        <authorList>
            <person name="de Vries R.P."/>
            <person name="Riley R."/>
            <person name="Wiebenga A."/>
            <person name="Aguilar-Osorio G."/>
            <person name="Amillis S."/>
            <person name="Uchima C.A."/>
            <person name="Anderluh G."/>
            <person name="Asadollahi M."/>
            <person name="Askin M."/>
            <person name="Barry K."/>
            <person name="Battaglia E."/>
            <person name="Bayram O."/>
            <person name="Benocci T."/>
            <person name="Braus-Stromeyer S.A."/>
            <person name="Caldana C."/>
            <person name="Canovas D."/>
            <person name="Cerqueira G.C."/>
            <person name="Chen F."/>
            <person name="Chen W."/>
            <person name="Choi C."/>
            <person name="Clum A."/>
            <person name="Dos Santos R.A."/>
            <person name="Damasio A.R."/>
            <person name="Diallinas G."/>
            <person name="Emri T."/>
            <person name="Fekete E."/>
            <person name="Flipphi M."/>
            <person name="Freyberg S."/>
            <person name="Gallo A."/>
            <person name="Gournas C."/>
            <person name="Habgood R."/>
            <person name="Hainaut M."/>
            <person name="Harispe M.L."/>
            <person name="Henrissat B."/>
            <person name="Hilden K.S."/>
            <person name="Hope R."/>
            <person name="Hossain A."/>
            <person name="Karabika E."/>
            <person name="Karaffa L."/>
            <person name="Karanyi Z."/>
            <person name="Krasevec N."/>
            <person name="Kuo A."/>
            <person name="Kusch H."/>
            <person name="LaButti K."/>
            <person name="Lagendijk E.L."/>
            <person name="Lapidus A."/>
            <person name="Levasseur A."/>
            <person name="Lindquist E."/>
            <person name="Lipzen A."/>
            <person name="Logrieco A.F."/>
            <person name="MacCabe A."/>
            <person name="Maekelae M.R."/>
            <person name="Malavazi I."/>
            <person name="Melin P."/>
            <person name="Meyer V."/>
            <person name="Mielnichuk N."/>
            <person name="Miskei M."/>
            <person name="Molnar A.P."/>
            <person name="Mule G."/>
            <person name="Ngan C.Y."/>
            <person name="Orejas M."/>
            <person name="Orosz E."/>
            <person name="Ouedraogo J.P."/>
            <person name="Overkamp K.M."/>
            <person name="Park H.-S."/>
            <person name="Perrone G."/>
            <person name="Piumi F."/>
            <person name="Punt P.J."/>
            <person name="Ram A.F."/>
            <person name="Ramon A."/>
            <person name="Rauscher S."/>
            <person name="Record E."/>
            <person name="Riano-Pachon D.M."/>
            <person name="Robert V."/>
            <person name="Roehrig J."/>
            <person name="Ruller R."/>
            <person name="Salamov A."/>
            <person name="Salih N.S."/>
            <person name="Samson R.A."/>
            <person name="Sandor E."/>
            <person name="Sanguinetti M."/>
            <person name="Schuetze T."/>
            <person name="Sepcic K."/>
            <person name="Shelest E."/>
            <person name="Sherlock G."/>
            <person name="Sophianopoulou V."/>
            <person name="Squina F.M."/>
            <person name="Sun H."/>
            <person name="Susca A."/>
            <person name="Todd R.B."/>
            <person name="Tsang A."/>
            <person name="Unkles S.E."/>
            <person name="van de Wiele N."/>
            <person name="van Rossen-Uffink D."/>
            <person name="Oliveira J.V."/>
            <person name="Vesth T.C."/>
            <person name="Visser J."/>
            <person name="Yu J.-H."/>
            <person name="Zhou M."/>
            <person name="Andersen M.R."/>
            <person name="Archer D.B."/>
            <person name="Baker S.E."/>
            <person name="Benoit I."/>
            <person name="Brakhage A.A."/>
            <person name="Braus G.H."/>
            <person name="Fischer R."/>
            <person name="Frisvad J.C."/>
            <person name="Goldman G.H."/>
            <person name="Houbraken J."/>
            <person name="Oakley B."/>
            <person name="Pocsi I."/>
            <person name="Scazzocchio C."/>
            <person name="Seiboth B."/>
            <person name="vanKuyk P.A."/>
            <person name="Wortman J."/>
            <person name="Dyer P.S."/>
            <person name="Grigoriev I.V."/>
        </authorList>
    </citation>
    <scope>NUCLEOTIDE SEQUENCE [LARGE SCALE GENOMIC DNA]</scope>
    <source>
        <strain evidence="3">DTO 134E9</strain>
    </source>
</reference>
<dbReference type="AlphaFoldDB" id="A0A1L9R4I2"/>
<evidence type="ECO:0000313" key="2">
    <source>
        <dbReference type="EMBL" id="OJJ29829.1"/>
    </source>
</evidence>
<dbReference type="OrthoDB" id="97518at2759"/>
<accession>A0A1L9R4I2</accession>
<comment type="similarity">
    <text evidence="1">Belongs to the LOR family.</text>
</comment>
<gene>
    <name evidence="2" type="ORF">ASPWEDRAFT_46588</name>
</gene>
<dbReference type="Pfam" id="PF04525">
    <property type="entry name" value="LOR"/>
    <property type="match status" value="1"/>
</dbReference>
<dbReference type="GeneID" id="63752645"/>
<dbReference type="RefSeq" id="XP_040683506.1">
    <property type="nucleotide sequence ID" value="XM_040836797.1"/>
</dbReference>
<sequence length="209" mass="23353">MNTQAVETPRHPIALRKEFIAEFERTILLKPIADRPEGQRSSKDYTILDASDNTTLFTASGRKFKKPSCREIRDSSGLPLFDIHYHTRMFKESWAIKLPGGDGVTLASTTAKRAPNKEKVEFPLSFQNAVDDGHVAMNVHAPGAYLYKFYVTVGDRQVISITHNMFDGASCTRGLPSERGKYMAHRAEWEAEVAADVDLSLVSCSRGCR</sequence>
<protein>
    <submittedName>
        <fullName evidence="2">Uncharacterized protein</fullName>
    </submittedName>
</protein>
<dbReference type="InterPro" id="IPR038595">
    <property type="entry name" value="LOR_sf"/>
</dbReference>
<keyword evidence="3" id="KW-1185">Reference proteome</keyword>
<dbReference type="InterPro" id="IPR007612">
    <property type="entry name" value="LOR"/>
</dbReference>